<keyword evidence="2" id="KW-0812">Transmembrane</keyword>
<keyword evidence="5" id="KW-1185">Reference proteome</keyword>
<proteinExistence type="predicted"/>
<keyword evidence="2" id="KW-0472">Membrane</keyword>
<name>A0ABZ3H5W3_9BACT</name>
<dbReference type="EMBL" id="CP147920">
    <property type="protein sequence ID" value="XAU13920.1"/>
    <property type="molecule type" value="Genomic_DNA"/>
</dbReference>
<gene>
    <name evidence="4" type="ORF">WCY31_06585</name>
</gene>
<organism evidence="4 5">
    <name type="scientific">Sulfurimonas diazotrophicus</name>
    <dbReference type="NCBI Taxonomy" id="3131939"/>
    <lineage>
        <taxon>Bacteria</taxon>
        <taxon>Pseudomonadati</taxon>
        <taxon>Campylobacterota</taxon>
        <taxon>Epsilonproteobacteria</taxon>
        <taxon>Campylobacterales</taxon>
        <taxon>Sulfurimonadaceae</taxon>
        <taxon>Sulfurimonas</taxon>
    </lineage>
</organism>
<evidence type="ECO:0000313" key="4">
    <source>
        <dbReference type="EMBL" id="XAU13920.1"/>
    </source>
</evidence>
<feature type="transmembrane region" description="Helical" evidence="2">
    <location>
        <begin position="12"/>
        <end position="35"/>
    </location>
</feature>
<accession>A0ABZ3H5W3</accession>
<sequence>MNDNAINRAIAHTHFMIVAVIVLCLALITVLYLTLSSGVHLGKLKLGRLYAEKLYLKWDDALQVEIDTIALAPSDAPQEPTDLLSLQQRVSAALQHLDDRWIGSLRIDRIRLGNDLNASLFFDPRRRSSLHVASRAQGHISMTLLPVHNADAYKLELYGDSSTFGGTFRFEGVLQPKLSELYLGGSIDVAEDIHLRLGVHATRDAVTLNTFSTEPFASVAPIVKPLHLSDKVEPWIVARAQGGPVMLHTLQTTLPFAAPAKAFDNLFGQLTFHNARYHFANDPGAFEPALAEEVTVLFEHKVLRILPHNATFYGEPGGDTHLAIDFSGKEPLLKLSILTSARFTPPLQRLTASYGVDLPFTQTRGLTDTNLSLTVNLAHTQTTAKGSFKTAKSRIDLSGLPIDVSRAAVDLKDSDVTLRSVEALLFDGNVTGSVTGAFNPAKHRGTIRFNLGNVRYPVGSAPITLSPVSVPLHFEYRLDRGGDTIRFDASQWHYMEHNLTCDAFTAPFDLKKVRLNVPKTVLALDQTARATVEGEITLAHPAASLLLDLTSLHAGTFATGQTHTLFNIRADENLSVVSNATTHWSMDKTPLSVSPFTVSKHNGIFRLSPAVVSIEHQLTGSVEGVFEPATMATELNVTNFRLEDEGLGRLFQNMDRFSVYIVPIDDEYDIVIPSINMVYSTLGRGWRLHFFSLDALTKHSPLLRDYNLTESTISVWSENGNYPVAFNGIVDYPYALTAVNGTPVNTYRFQGSIEQNGTLECSINDRIKVHSGDTIRIRTNGVDFSQPELTRFYRDHHFDADSNASESNTSVSIDANDTAILFPGKRQAKADRITIDYSPNRILGQLYKGGGGAKLDVKGETFYLFGYRLDDDFMNHFFNLSKVKGGTLDFYMIGEKDDFKGLAKINDTTVYDYVLFNNLFAFINTVPALVTFSLPSYETKGIKVQSAYTELAYHKGVLTASNIKIDSKELDFAGQGTIDYNKDRIKMQLTVKTRAAENIRKIPLVGYILVGDDKSVLTTLNINGPLNDPKVENTIAKDIIVSPFNILKRTLDFPLHYLKKLDSGADDDADKGKEPQEVTSGVPPVN</sequence>
<feature type="domain" description="YhdP central" evidence="3">
    <location>
        <begin position="807"/>
        <end position="1031"/>
    </location>
</feature>
<dbReference type="InterPro" id="IPR025263">
    <property type="entry name" value="YhdP_central"/>
</dbReference>
<feature type="region of interest" description="Disordered" evidence="1">
    <location>
        <begin position="1064"/>
        <end position="1086"/>
    </location>
</feature>
<reference evidence="4 5" key="1">
    <citation type="submission" date="2024-03" db="EMBL/GenBank/DDBJ databases">
        <title>Sulfurimonas sp. HSL3-1.</title>
        <authorList>
            <person name="Wang S."/>
        </authorList>
    </citation>
    <scope>NUCLEOTIDE SEQUENCE [LARGE SCALE GENOMIC DNA]</scope>
    <source>
        <strain evidence="4 5">HSL3-1</strain>
    </source>
</reference>
<dbReference type="Proteomes" id="UP001447842">
    <property type="component" value="Chromosome"/>
</dbReference>
<keyword evidence="2" id="KW-1133">Transmembrane helix</keyword>
<evidence type="ECO:0000256" key="1">
    <source>
        <dbReference type="SAM" id="MobiDB-lite"/>
    </source>
</evidence>
<dbReference type="Pfam" id="PF13116">
    <property type="entry name" value="YhdP"/>
    <property type="match status" value="1"/>
</dbReference>
<dbReference type="RefSeq" id="WP_345971724.1">
    <property type="nucleotide sequence ID" value="NZ_CP147920.1"/>
</dbReference>
<evidence type="ECO:0000256" key="2">
    <source>
        <dbReference type="SAM" id="Phobius"/>
    </source>
</evidence>
<protein>
    <submittedName>
        <fullName evidence="4">AsmA-like C-terminal domain-containing protein</fullName>
    </submittedName>
</protein>
<evidence type="ECO:0000259" key="3">
    <source>
        <dbReference type="Pfam" id="PF13116"/>
    </source>
</evidence>
<evidence type="ECO:0000313" key="5">
    <source>
        <dbReference type="Proteomes" id="UP001447842"/>
    </source>
</evidence>